<gene>
    <name evidence="3 4 5 6 7" type="primary">LOC110215297</name>
</gene>
<dbReference type="RefSeq" id="XP_020852325.1">
    <property type="nucleotide sequence ID" value="XM_020996666.1"/>
</dbReference>
<name>A0A6P5L9Q8_PHACI</name>
<evidence type="ECO:0000313" key="2">
    <source>
        <dbReference type="Proteomes" id="UP000515140"/>
    </source>
</evidence>
<reference evidence="3 4" key="1">
    <citation type="submission" date="2025-04" db="UniProtKB">
        <authorList>
            <consortium name="RefSeq"/>
        </authorList>
    </citation>
    <scope>IDENTIFICATION</scope>
    <source>
        <tissue evidence="3 4">Spleen</tissue>
    </source>
</reference>
<feature type="region of interest" description="Disordered" evidence="1">
    <location>
        <begin position="59"/>
        <end position="217"/>
    </location>
</feature>
<dbReference type="RefSeq" id="XP_020852321.1">
    <property type="nucleotide sequence ID" value="XM_020996662.1"/>
</dbReference>
<protein>
    <submittedName>
        <fullName evidence="3 4">Uncharacterized protein LOC110215297</fullName>
    </submittedName>
</protein>
<proteinExistence type="predicted"/>
<evidence type="ECO:0000313" key="7">
    <source>
        <dbReference type="RefSeq" id="XP_020852325.1"/>
    </source>
</evidence>
<evidence type="ECO:0000313" key="3">
    <source>
        <dbReference type="RefSeq" id="XP_020852321.1"/>
    </source>
</evidence>
<accession>A0A6P5L9Q8</accession>
<dbReference type="KEGG" id="pcw:110215297"/>
<dbReference type="Proteomes" id="UP000515140">
    <property type="component" value="Unplaced"/>
</dbReference>
<organism evidence="2 3">
    <name type="scientific">Phascolarctos cinereus</name>
    <name type="common">Koala</name>
    <dbReference type="NCBI Taxonomy" id="38626"/>
    <lineage>
        <taxon>Eukaryota</taxon>
        <taxon>Metazoa</taxon>
        <taxon>Chordata</taxon>
        <taxon>Craniata</taxon>
        <taxon>Vertebrata</taxon>
        <taxon>Euteleostomi</taxon>
        <taxon>Mammalia</taxon>
        <taxon>Metatheria</taxon>
        <taxon>Diprotodontia</taxon>
        <taxon>Phascolarctidae</taxon>
        <taxon>Phascolarctos</taxon>
    </lineage>
</organism>
<dbReference type="RefSeq" id="XP_020852324.1">
    <property type="nucleotide sequence ID" value="XM_020996665.1"/>
</dbReference>
<evidence type="ECO:0000256" key="1">
    <source>
        <dbReference type="SAM" id="MobiDB-lite"/>
    </source>
</evidence>
<dbReference type="RefSeq" id="XP_020852323.1">
    <property type="nucleotide sequence ID" value="XM_020996664.1"/>
</dbReference>
<evidence type="ECO:0000313" key="6">
    <source>
        <dbReference type="RefSeq" id="XP_020852324.1"/>
    </source>
</evidence>
<evidence type="ECO:0000313" key="5">
    <source>
        <dbReference type="RefSeq" id="XP_020852323.1"/>
    </source>
</evidence>
<dbReference type="RefSeq" id="XP_020852322.1">
    <property type="nucleotide sequence ID" value="XM_020996663.1"/>
</dbReference>
<dbReference type="GeneID" id="110215297"/>
<keyword evidence="2" id="KW-1185">Reference proteome</keyword>
<evidence type="ECO:0000313" key="4">
    <source>
        <dbReference type="RefSeq" id="XP_020852322.1"/>
    </source>
</evidence>
<sequence>MPETPAGVEAPRPGSPGLGLKFVGALLEAARCRLGDVIQQAEILQEALQELQRNRLASMPGGCKGPESSAVGQEYNVDGSADEGTEAQRRGVTGRRPGSLPERLLGPRALGSRSENPQPCVFPQHPPAWPGQAHSQRDHWGGAEEGPTCPSKQASGGPRLQPGEIHGRAGPSPVLSLSSPETPGREPSDRDCDDQKVGPSEHQGGKRPQRPPSPVHT</sequence>
<dbReference type="AlphaFoldDB" id="A0A6P5L9Q8"/>
<feature type="compositionally biased region" description="Basic and acidic residues" evidence="1">
    <location>
        <begin position="183"/>
        <end position="196"/>
    </location>
</feature>